<accession>A0A0F4PTZ9</accession>
<keyword evidence="3" id="KW-1185">Reference proteome</keyword>
<comment type="caution">
    <text evidence="2">The sequence shown here is derived from an EMBL/GenBank/DDBJ whole genome shotgun (WGS) entry which is preliminary data.</text>
</comment>
<dbReference type="Gene3D" id="1.25.40.10">
    <property type="entry name" value="Tetratricopeptide repeat domain"/>
    <property type="match status" value="1"/>
</dbReference>
<dbReference type="PATRIC" id="fig|151081.8.peg.1621"/>
<organism evidence="2 3">
    <name type="scientific">Pseudoalteromonas ruthenica</name>
    <dbReference type="NCBI Taxonomy" id="151081"/>
    <lineage>
        <taxon>Bacteria</taxon>
        <taxon>Pseudomonadati</taxon>
        <taxon>Pseudomonadota</taxon>
        <taxon>Gammaproteobacteria</taxon>
        <taxon>Alteromonadales</taxon>
        <taxon>Pseudoalteromonadaceae</taxon>
        <taxon>Pseudoalteromonas</taxon>
    </lineage>
</organism>
<keyword evidence="2" id="KW-0282">Flagellum</keyword>
<evidence type="ECO:0000313" key="2">
    <source>
        <dbReference type="EMBL" id="KJZ01783.1"/>
    </source>
</evidence>
<dbReference type="AlphaFoldDB" id="A0A0F4PTZ9"/>
<feature type="chain" id="PRO_5002474495" evidence="1">
    <location>
        <begin position="21"/>
        <end position="207"/>
    </location>
</feature>
<keyword evidence="2" id="KW-0966">Cell projection</keyword>
<dbReference type="InterPro" id="IPR006597">
    <property type="entry name" value="Sel1-like"/>
</dbReference>
<dbReference type="SMART" id="SM00671">
    <property type="entry name" value="SEL1"/>
    <property type="match status" value="3"/>
</dbReference>
<feature type="signal peptide" evidence="1">
    <location>
        <begin position="1"/>
        <end position="20"/>
    </location>
</feature>
<dbReference type="SUPFAM" id="SSF81901">
    <property type="entry name" value="HCP-like"/>
    <property type="match status" value="1"/>
</dbReference>
<reference evidence="2 3" key="1">
    <citation type="journal article" date="2015" name="BMC Genomics">
        <title>Genome mining reveals unlocked bioactive potential of marine Gram-negative bacteria.</title>
        <authorList>
            <person name="Machado H."/>
            <person name="Sonnenschein E.C."/>
            <person name="Melchiorsen J."/>
            <person name="Gram L."/>
        </authorList>
    </citation>
    <scope>NUCLEOTIDE SEQUENCE [LARGE SCALE GENOMIC DNA]</scope>
    <source>
        <strain evidence="2 3">S3137</strain>
    </source>
</reference>
<dbReference type="PANTHER" id="PTHR11102:SF160">
    <property type="entry name" value="ERAD-ASSOCIATED E3 UBIQUITIN-PROTEIN LIGASE COMPONENT HRD3"/>
    <property type="match status" value="1"/>
</dbReference>
<proteinExistence type="predicted"/>
<sequence>MRHLLTMLLLTSVLSTTAHAAEPLEAVQLYTQDELVKLIRKNAHLKRVQDDDCQLVQDIAARASKMKLPSYQFLYGDMLAYNVCVQRDVDLGVYYMRQAAEQGLAEALEQLGRYYDIGRLVQADKAMAIVYLREAAAQGNLPAQMRLVKLFNQGYGSPRDYEDAYRWLFHTQVADRNLHKKIGAQLSKLAQKMPDSVVARARLPVDQ</sequence>
<dbReference type="OrthoDB" id="5599218at2"/>
<dbReference type="EMBL" id="JXXZ01000002">
    <property type="protein sequence ID" value="KJZ01783.1"/>
    <property type="molecule type" value="Genomic_DNA"/>
</dbReference>
<evidence type="ECO:0000313" key="3">
    <source>
        <dbReference type="Proteomes" id="UP000033664"/>
    </source>
</evidence>
<dbReference type="eggNOG" id="COG0790">
    <property type="taxonomic scope" value="Bacteria"/>
</dbReference>
<protein>
    <submittedName>
        <fullName evidence="2">Flagellar protein MotX</fullName>
    </submittedName>
</protein>
<dbReference type="Pfam" id="PF08238">
    <property type="entry name" value="Sel1"/>
    <property type="match status" value="3"/>
</dbReference>
<dbReference type="PANTHER" id="PTHR11102">
    <property type="entry name" value="SEL-1-LIKE PROTEIN"/>
    <property type="match status" value="1"/>
</dbReference>
<dbReference type="InterPro" id="IPR050767">
    <property type="entry name" value="Sel1_AlgK"/>
</dbReference>
<evidence type="ECO:0000256" key="1">
    <source>
        <dbReference type="SAM" id="SignalP"/>
    </source>
</evidence>
<dbReference type="Proteomes" id="UP000033664">
    <property type="component" value="Unassembled WGS sequence"/>
</dbReference>
<dbReference type="InterPro" id="IPR011990">
    <property type="entry name" value="TPR-like_helical_dom_sf"/>
</dbReference>
<keyword evidence="1" id="KW-0732">Signal</keyword>
<keyword evidence="2" id="KW-0969">Cilium</keyword>
<name>A0A0F4PTZ9_9GAMM</name>
<gene>
    <name evidence="2" type="ORF">TW72_02220</name>
</gene>